<reference evidence="1" key="1">
    <citation type="submission" date="2020-02" db="EMBL/GenBank/DDBJ databases">
        <title>Genome sequencing of the panga catfish, Pangasius djambal.</title>
        <authorList>
            <person name="Wen M."/>
            <person name="Zahm M."/>
            <person name="Roques C."/>
            <person name="Cabau C."/>
            <person name="Klopp C."/>
            <person name="Donnadieu C."/>
            <person name="Jouanno E."/>
            <person name="Avarre J.-C."/>
            <person name="Campet M."/>
            <person name="Ha T."/>
            <person name="Dugue R."/>
            <person name="Lampietro C."/>
            <person name="Louis A."/>
            <person name="Herpin A."/>
            <person name="Echchiki A."/>
            <person name="Berthelot C."/>
            <person name="Parey E."/>
            <person name="Roest-Crollius H."/>
            <person name="Braasch I."/>
            <person name="Postlethwait J.H."/>
            <person name="Bobe J."/>
            <person name="Montfort J."/>
            <person name="Bouchez O."/>
            <person name="Begum T."/>
            <person name="Schartl M."/>
            <person name="Gustiano R."/>
            <person name="Guiguen Y."/>
        </authorList>
    </citation>
    <scope>NUCLEOTIDE SEQUENCE</scope>
    <source>
        <strain evidence="1">Pdj_M5554</strain>
    </source>
</reference>
<organism evidence="1 2">
    <name type="scientific">Pangasius djambal</name>
    <dbReference type="NCBI Taxonomy" id="1691987"/>
    <lineage>
        <taxon>Eukaryota</taxon>
        <taxon>Metazoa</taxon>
        <taxon>Chordata</taxon>
        <taxon>Craniata</taxon>
        <taxon>Vertebrata</taxon>
        <taxon>Euteleostomi</taxon>
        <taxon>Actinopterygii</taxon>
        <taxon>Neopterygii</taxon>
        <taxon>Teleostei</taxon>
        <taxon>Ostariophysi</taxon>
        <taxon>Siluriformes</taxon>
        <taxon>Pangasiidae</taxon>
        <taxon>Pangasius</taxon>
    </lineage>
</organism>
<protein>
    <submittedName>
        <fullName evidence="1">Uncharacterized protein</fullName>
    </submittedName>
</protein>
<dbReference type="Proteomes" id="UP000830395">
    <property type="component" value="Chromosome 19"/>
</dbReference>
<accession>A0ACC5Z719</accession>
<evidence type="ECO:0000313" key="1">
    <source>
        <dbReference type="EMBL" id="MCJ8743799.1"/>
    </source>
</evidence>
<keyword evidence="2" id="KW-1185">Reference proteome</keyword>
<sequence>MMCSADPDCYHTVSQSERLEQCRLIGLHFMIIHRFRTRCAARPRTDHPYSLPASLLLFLMSSADALTHRPAYIAHGEISVSTTNNCICDIALLG</sequence>
<comment type="caution">
    <text evidence="1">The sequence shown here is derived from an EMBL/GenBank/DDBJ whole genome shotgun (WGS) entry which is preliminary data.</text>
</comment>
<proteinExistence type="predicted"/>
<dbReference type="EMBL" id="CM040993">
    <property type="protein sequence ID" value="MCJ8743799.1"/>
    <property type="molecule type" value="Genomic_DNA"/>
</dbReference>
<gene>
    <name evidence="1" type="ORF">PDJAM_G00098370</name>
</gene>
<feature type="non-terminal residue" evidence="1">
    <location>
        <position position="94"/>
    </location>
</feature>
<evidence type="ECO:0000313" key="2">
    <source>
        <dbReference type="Proteomes" id="UP000830395"/>
    </source>
</evidence>
<name>A0ACC5Z719_9TELE</name>